<evidence type="ECO:0000313" key="2">
    <source>
        <dbReference type="EMBL" id="GFR95175.1"/>
    </source>
</evidence>
<evidence type="ECO:0000256" key="1">
    <source>
        <dbReference type="SAM" id="MobiDB-lite"/>
    </source>
</evidence>
<gene>
    <name evidence="2" type="ORF">ElyMa_002686400</name>
</gene>
<reference evidence="2 3" key="1">
    <citation type="journal article" date="2021" name="Elife">
        <title>Chloroplast acquisition without the gene transfer in kleptoplastic sea slugs, Plakobranchus ocellatus.</title>
        <authorList>
            <person name="Maeda T."/>
            <person name="Takahashi S."/>
            <person name="Yoshida T."/>
            <person name="Shimamura S."/>
            <person name="Takaki Y."/>
            <person name="Nagai Y."/>
            <person name="Toyoda A."/>
            <person name="Suzuki Y."/>
            <person name="Arimoto A."/>
            <person name="Ishii H."/>
            <person name="Satoh N."/>
            <person name="Nishiyama T."/>
            <person name="Hasebe M."/>
            <person name="Maruyama T."/>
            <person name="Minagawa J."/>
            <person name="Obokata J."/>
            <person name="Shigenobu S."/>
        </authorList>
    </citation>
    <scope>NUCLEOTIDE SEQUENCE [LARGE SCALE GENOMIC DNA]</scope>
</reference>
<accession>A0AAV4HEC3</accession>
<evidence type="ECO:0000313" key="3">
    <source>
        <dbReference type="Proteomes" id="UP000762676"/>
    </source>
</evidence>
<protein>
    <submittedName>
        <fullName evidence="2">Yae1 domain-containing protein 1</fullName>
    </submittedName>
</protein>
<organism evidence="2 3">
    <name type="scientific">Elysia marginata</name>
    <dbReference type="NCBI Taxonomy" id="1093978"/>
    <lineage>
        <taxon>Eukaryota</taxon>
        <taxon>Metazoa</taxon>
        <taxon>Spiralia</taxon>
        <taxon>Lophotrochozoa</taxon>
        <taxon>Mollusca</taxon>
        <taxon>Gastropoda</taxon>
        <taxon>Heterobranchia</taxon>
        <taxon>Euthyneura</taxon>
        <taxon>Panpulmonata</taxon>
        <taxon>Sacoglossa</taxon>
        <taxon>Placobranchoidea</taxon>
        <taxon>Plakobranchidae</taxon>
        <taxon>Elysia</taxon>
    </lineage>
</organism>
<dbReference type="PANTHER" id="PTHR18829:SF0">
    <property type="entry name" value="PROTEIN YAE1 HOMOLOG"/>
    <property type="match status" value="1"/>
</dbReference>
<sequence length="202" mass="21823">MSESPKTINDPFASDDEEFSLMHKEWSKVDSGLKNAGIRDGFESSQDQILQDGFNAAFREALRMAIPAGKLQGSISAVLSYQPPLAVRNENSTSEPKCLPATRLNELLAENATLLAQIPQILQHPLLNAGQLAQTNRASASASSSTCSELDGGGKERQGDTSKKDRESRGCEKVCSNRAHFWSQLESFKGQAGPLGVLTDND</sequence>
<feature type="compositionally biased region" description="Basic and acidic residues" evidence="1">
    <location>
        <begin position="152"/>
        <end position="172"/>
    </location>
</feature>
<dbReference type="InterPro" id="IPR038881">
    <property type="entry name" value="Yae1-like"/>
</dbReference>
<dbReference type="PANTHER" id="PTHR18829">
    <property type="entry name" value="PROTEIN YAE1 HOMOLOG"/>
    <property type="match status" value="1"/>
</dbReference>
<proteinExistence type="predicted"/>
<comment type="caution">
    <text evidence="2">The sequence shown here is derived from an EMBL/GenBank/DDBJ whole genome shotgun (WGS) entry which is preliminary data.</text>
</comment>
<dbReference type="EMBL" id="BMAT01005535">
    <property type="protein sequence ID" value="GFR95175.1"/>
    <property type="molecule type" value="Genomic_DNA"/>
</dbReference>
<name>A0AAV4HEC3_9GAST</name>
<keyword evidence="3" id="KW-1185">Reference proteome</keyword>
<dbReference type="Proteomes" id="UP000762676">
    <property type="component" value="Unassembled WGS sequence"/>
</dbReference>
<dbReference type="AlphaFoldDB" id="A0AAV4HEC3"/>
<feature type="region of interest" description="Disordered" evidence="1">
    <location>
        <begin position="140"/>
        <end position="172"/>
    </location>
</feature>